<accession>A0A6B8RMS6</accession>
<dbReference type="AlphaFoldDB" id="A0A6B8RMS6"/>
<organism evidence="1 2">
    <name type="scientific">Paenibacillus psychroresistens</name>
    <dbReference type="NCBI Taxonomy" id="1778678"/>
    <lineage>
        <taxon>Bacteria</taxon>
        <taxon>Bacillati</taxon>
        <taxon>Bacillota</taxon>
        <taxon>Bacilli</taxon>
        <taxon>Bacillales</taxon>
        <taxon>Paenibacillaceae</taxon>
        <taxon>Paenibacillus</taxon>
    </lineage>
</organism>
<proteinExistence type="predicted"/>
<dbReference type="Proteomes" id="UP000426246">
    <property type="component" value="Chromosome"/>
</dbReference>
<dbReference type="KEGG" id="ppsc:EHS13_19920"/>
<protein>
    <submittedName>
        <fullName evidence="1">Uncharacterized protein</fullName>
    </submittedName>
</protein>
<dbReference type="RefSeq" id="WP_155702090.1">
    <property type="nucleotide sequence ID" value="NZ_CP034235.1"/>
</dbReference>
<gene>
    <name evidence="1" type="ORF">EHS13_19920</name>
</gene>
<reference evidence="2" key="1">
    <citation type="submission" date="2018-11" db="EMBL/GenBank/DDBJ databases">
        <title>Complete genome sequence of Paenibacillus sp. ML311-T8.</title>
        <authorList>
            <person name="Nam Y.-D."/>
            <person name="Kang J."/>
            <person name="Chung W.-H."/>
            <person name="Park Y.S."/>
        </authorList>
    </citation>
    <scope>NUCLEOTIDE SEQUENCE [LARGE SCALE GENOMIC DNA]</scope>
    <source>
        <strain evidence="2">ML311-T8</strain>
    </source>
</reference>
<name>A0A6B8RMS6_9BACL</name>
<evidence type="ECO:0000313" key="1">
    <source>
        <dbReference type="EMBL" id="QGQ96992.1"/>
    </source>
</evidence>
<dbReference type="EMBL" id="CP034235">
    <property type="protein sequence ID" value="QGQ96992.1"/>
    <property type="molecule type" value="Genomic_DNA"/>
</dbReference>
<sequence>MDSSRRNKIWASFLALSIILSSTIIVQGTSSTAMADGLGLGASRTQAAPTKEIKRRSFPIIEESATILGLQSDKIKQSLKEGKSLLDLAVEQGLSETDFTSRLLALRILKVDEAVRSGTITQEKADHIKAKMQEHITFMIRSKHLLELHAKDHKKPFQHEARQMMSPEKLATIIGIPQEKLVEQLKAGKSITEIAAANGISKDQLIIKIKDKMTPFLEKAVDHKAK</sequence>
<dbReference type="OrthoDB" id="2375390at2"/>
<evidence type="ECO:0000313" key="2">
    <source>
        <dbReference type="Proteomes" id="UP000426246"/>
    </source>
</evidence>
<dbReference type="Gene3D" id="1.10.10.60">
    <property type="entry name" value="Homeodomain-like"/>
    <property type="match status" value="1"/>
</dbReference>
<keyword evidence="2" id="KW-1185">Reference proteome</keyword>